<organism evidence="1 2">
    <name type="scientific">Bombiscardovia nodaiensis</name>
    <dbReference type="NCBI Taxonomy" id="2932181"/>
    <lineage>
        <taxon>Bacteria</taxon>
        <taxon>Bacillati</taxon>
        <taxon>Actinomycetota</taxon>
        <taxon>Actinomycetes</taxon>
        <taxon>Bifidobacteriales</taxon>
        <taxon>Bifidobacteriaceae</taxon>
        <taxon>Bombiscardovia</taxon>
    </lineage>
</organism>
<accession>A0ABM8BA61</accession>
<evidence type="ECO:0000313" key="1">
    <source>
        <dbReference type="EMBL" id="BDR53757.1"/>
    </source>
</evidence>
<sequence>MVKTTEQQLSWSARMDEKVAQLEKNPEQYLRDAWEHNLREVQNEKISFKQLFTR</sequence>
<protein>
    <submittedName>
        <fullName evidence="1">Uncharacterized protein</fullName>
    </submittedName>
</protein>
<gene>
    <name evidence="1" type="ORF">KIM372_16640</name>
</gene>
<reference evidence="1 2" key="1">
    <citation type="journal article" date="2023" name="Microbiol. Spectr.">
        <title>Symbiosis of Carpenter Bees with Uncharacterized Lactic Acid Bacteria Showing NAD Auxotrophy.</title>
        <authorList>
            <person name="Kawasaki S."/>
            <person name="Ozawa K."/>
            <person name="Mori T."/>
            <person name="Yamamoto A."/>
            <person name="Ito M."/>
            <person name="Ohkuma M."/>
            <person name="Sakamoto M."/>
            <person name="Matsutani M."/>
        </authorList>
    </citation>
    <scope>NUCLEOTIDE SEQUENCE [LARGE SCALE GENOMIC DNA]</scope>
    <source>
        <strain evidence="1 2">Kim37-2</strain>
    </source>
</reference>
<evidence type="ECO:0000313" key="2">
    <source>
        <dbReference type="Proteomes" id="UP001321766"/>
    </source>
</evidence>
<proteinExistence type="predicted"/>
<name>A0ABM8BA61_9BIFI</name>
<dbReference type="EMBL" id="AP026798">
    <property type="protein sequence ID" value="BDR53757.1"/>
    <property type="molecule type" value="Genomic_DNA"/>
</dbReference>
<keyword evidence="2" id="KW-1185">Reference proteome</keyword>
<dbReference type="Proteomes" id="UP001321766">
    <property type="component" value="Chromosome"/>
</dbReference>